<feature type="disulfide bond" evidence="6">
    <location>
        <begin position="131"/>
        <end position="134"/>
    </location>
</feature>
<keyword evidence="4 6" id="KW-1015">Disulfide bond</keyword>
<keyword evidence="5 6" id="KW-0676">Redox-active center</keyword>
<dbReference type="SUPFAM" id="SSF69118">
    <property type="entry name" value="AhpD-like"/>
    <property type="match status" value="1"/>
</dbReference>
<dbReference type="PANTHER" id="PTHR33930:SF7">
    <property type="entry name" value="ALKYL HYDROPEROXIDE REDUCTASE AHPD"/>
    <property type="match status" value="1"/>
</dbReference>
<dbReference type="Proteomes" id="UP000264589">
    <property type="component" value="Unassembled WGS sequence"/>
</dbReference>
<comment type="caution">
    <text evidence="8">The sequence shown here is derived from an EMBL/GenBank/DDBJ whole genome shotgun (WGS) entry which is preliminary data.</text>
</comment>
<organism evidence="8 9">
    <name type="scientific">Parvularcula marina</name>
    <dbReference type="NCBI Taxonomy" id="2292771"/>
    <lineage>
        <taxon>Bacteria</taxon>
        <taxon>Pseudomonadati</taxon>
        <taxon>Pseudomonadota</taxon>
        <taxon>Alphaproteobacteria</taxon>
        <taxon>Parvularculales</taxon>
        <taxon>Parvularculaceae</taxon>
        <taxon>Parvularcula</taxon>
    </lineage>
</organism>
<dbReference type="EMBL" id="QUQO01000002">
    <property type="protein sequence ID" value="RFB01522.1"/>
    <property type="molecule type" value="Genomic_DNA"/>
</dbReference>
<dbReference type="InterPro" id="IPR004675">
    <property type="entry name" value="AhpD_core"/>
</dbReference>
<dbReference type="AlphaFoldDB" id="A0A371R7U2"/>
<dbReference type="InterPro" id="IPR029032">
    <property type="entry name" value="AhpD-like"/>
</dbReference>
<dbReference type="GO" id="GO:0032843">
    <property type="term" value="F:hydroperoxide reductase activity"/>
    <property type="evidence" value="ECO:0007669"/>
    <property type="project" value="InterPro"/>
</dbReference>
<dbReference type="InParanoid" id="A0A371R7U2"/>
<dbReference type="GO" id="GO:0051920">
    <property type="term" value="F:peroxiredoxin activity"/>
    <property type="evidence" value="ECO:0007669"/>
    <property type="project" value="InterPro"/>
</dbReference>
<dbReference type="OrthoDB" id="9801997at2"/>
<evidence type="ECO:0000256" key="4">
    <source>
        <dbReference type="ARBA" id="ARBA00023157"/>
    </source>
</evidence>
<feature type="active site" description="Proton donor" evidence="6">
    <location>
        <position position="131"/>
    </location>
</feature>
<dbReference type="InterPro" id="IPR004674">
    <property type="entry name" value="AhpD"/>
</dbReference>
<dbReference type="RefSeq" id="WP_116393238.1">
    <property type="nucleotide sequence ID" value="NZ_QUQO01000002.1"/>
</dbReference>
<evidence type="ECO:0000256" key="5">
    <source>
        <dbReference type="ARBA" id="ARBA00023284"/>
    </source>
</evidence>
<accession>A0A371R7U2</accession>
<keyword evidence="2 6" id="KW-0049">Antioxidant</keyword>
<dbReference type="NCBIfam" id="TIGR00778">
    <property type="entry name" value="ahpD_dom"/>
    <property type="match status" value="1"/>
</dbReference>
<dbReference type="PANTHER" id="PTHR33930">
    <property type="entry name" value="ALKYL HYDROPEROXIDE REDUCTASE AHPD"/>
    <property type="match status" value="1"/>
</dbReference>
<evidence type="ECO:0000313" key="9">
    <source>
        <dbReference type="Proteomes" id="UP000264589"/>
    </source>
</evidence>
<dbReference type="GO" id="GO:0045454">
    <property type="term" value="P:cell redox homeostasis"/>
    <property type="evidence" value="ECO:0007669"/>
    <property type="project" value="TreeGrafter"/>
</dbReference>
<feature type="active site" description="Cysteine sulfenic acid (-SOH) intermediate" evidence="6">
    <location>
        <position position="134"/>
    </location>
</feature>
<comment type="catalytic activity">
    <reaction evidence="6">
        <text>N(6)-[(R)-dihydrolipoyl]-L-lysyl-[lipoyl-carrier protein] + a hydroperoxide = N(6)-[(R)-lipoyl]-L-lysyl-[lipoyl-carrier protein] + an alcohol + H2O</text>
        <dbReference type="Rhea" id="RHEA:62636"/>
        <dbReference type="Rhea" id="RHEA-COMP:10502"/>
        <dbReference type="Rhea" id="RHEA-COMP:16355"/>
        <dbReference type="ChEBI" id="CHEBI:15377"/>
        <dbReference type="ChEBI" id="CHEBI:30879"/>
        <dbReference type="ChEBI" id="CHEBI:35924"/>
        <dbReference type="ChEBI" id="CHEBI:83099"/>
        <dbReference type="ChEBI" id="CHEBI:83100"/>
        <dbReference type="EC" id="1.11.1.28"/>
    </reaction>
</comment>
<dbReference type="NCBIfam" id="TIGR00777">
    <property type="entry name" value="ahpD"/>
    <property type="match status" value="1"/>
</dbReference>
<evidence type="ECO:0000256" key="2">
    <source>
        <dbReference type="ARBA" id="ARBA00022862"/>
    </source>
</evidence>
<comment type="similarity">
    <text evidence="6">Belongs to the AhpD family.</text>
</comment>
<dbReference type="GO" id="GO:0015036">
    <property type="term" value="F:disulfide oxidoreductase activity"/>
    <property type="evidence" value="ECO:0007669"/>
    <property type="project" value="TreeGrafter"/>
</dbReference>
<dbReference type="EC" id="1.11.1.28" evidence="6"/>
<name>A0A371R7U2_9PROT</name>
<reference evidence="8 9" key="1">
    <citation type="submission" date="2018-08" db="EMBL/GenBank/DDBJ databases">
        <title>Parvularcula sp. SM1705, isolated from surface water of the South Sea China.</title>
        <authorList>
            <person name="Sun L."/>
        </authorList>
    </citation>
    <scope>NUCLEOTIDE SEQUENCE [LARGE SCALE GENOMIC DNA]</scope>
    <source>
        <strain evidence="8 9">SM1705</strain>
    </source>
</reference>
<keyword evidence="9" id="KW-1185">Reference proteome</keyword>
<keyword evidence="3 6" id="KW-0560">Oxidoreductase</keyword>
<evidence type="ECO:0000256" key="6">
    <source>
        <dbReference type="HAMAP-Rule" id="MF_01676"/>
    </source>
</evidence>
<dbReference type="Pfam" id="PF02627">
    <property type="entry name" value="CMD"/>
    <property type="match status" value="1"/>
</dbReference>
<evidence type="ECO:0000256" key="1">
    <source>
        <dbReference type="ARBA" id="ARBA00022559"/>
    </source>
</evidence>
<evidence type="ECO:0000313" key="8">
    <source>
        <dbReference type="EMBL" id="RFB01522.1"/>
    </source>
</evidence>
<dbReference type="InterPro" id="IPR003779">
    <property type="entry name" value="CMD-like"/>
</dbReference>
<evidence type="ECO:0000256" key="3">
    <source>
        <dbReference type="ARBA" id="ARBA00023002"/>
    </source>
</evidence>
<comment type="function">
    <text evidence="6">Antioxidant protein with alkyl hydroperoxidase activity. Required for the reduction of the AhpC active site cysteine residues and for the regeneration of the AhpC enzyme activity.</text>
</comment>
<dbReference type="GO" id="GO:0006979">
    <property type="term" value="P:response to oxidative stress"/>
    <property type="evidence" value="ECO:0007669"/>
    <property type="project" value="InterPro"/>
</dbReference>
<protein>
    <recommendedName>
        <fullName evidence="6">Alkyl hydroperoxide reductase AhpD</fullName>
        <ecNumber evidence="6">1.11.1.28</ecNumber>
    </recommendedName>
    <alternativeName>
        <fullName evidence="6">Alkylhydroperoxidase AhpD</fullName>
    </alternativeName>
</protein>
<dbReference type="Gene3D" id="1.20.1290.10">
    <property type="entry name" value="AhpD-like"/>
    <property type="match status" value="1"/>
</dbReference>
<gene>
    <name evidence="6" type="primary">ahpD</name>
    <name evidence="8" type="ORF">DX908_14660</name>
</gene>
<evidence type="ECO:0000259" key="7">
    <source>
        <dbReference type="Pfam" id="PF02627"/>
    </source>
</evidence>
<proteinExistence type="inferred from homology"/>
<feature type="disulfide bond" description="Interchain (with AhpC); in linked form" evidence="6">
    <location>
        <position position="134"/>
    </location>
</feature>
<sequence length="177" mass="18926">MSIESLREQLPDYAKDIRLNLSSLVNETLLNDQQKYGTFLATALASRNADVIRAIAAEAQEKLSPEAVTAAKAAASIMGMNNIYYRFSHLVSEKTYQTLPAKLRMQVIANPGVDKVDFELWSLAVSAINGCGMCLDSHDAVVRKGGLSTEQVQAAVRIASTVHAAAATLDGEAALAS</sequence>
<feature type="domain" description="Carboxymuconolactone decarboxylase-like" evidence="7">
    <location>
        <begin position="96"/>
        <end position="174"/>
    </location>
</feature>
<keyword evidence="1 6" id="KW-0575">Peroxidase</keyword>
<dbReference type="HAMAP" id="MF_01676">
    <property type="entry name" value="AhpD"/>
    <property type="match status" value="1"/>
</dbReference>